<sequence length="131" mass="13910">MTIEIIIIEVDPMGRPVAMGAWGDDVGCEEGRVDPPVGEGNLVLLEGRIGVEAVGAWLLANSSCLQNPLWRTPIDEGGSSINPDSVHNLGSNAKSKQLLPLNIPIDAVDICTAQENMECTNDFLLDGMDAP</sequence>
<dbReference type="EMBL" id="KZ502643">
    <property type="protein sequence ID" value="PKU75081.1"/>
    <property type="molecule type" value="Genomic_DNA"/>
</dbReference>
<keyword evidence="2" id="KW-1185">Reference proteome</keyword>
<gene>
    <name evidence="1" type="ORF">MA16_Dca019450</name>
</gene>
<dbReference type="Proteomes" id="UP000233837">
    <property type="component" value="Unassembled WGS sequence"/>
</dbReference>
<reference evidence="1 2" key="1">
    <citation type="journal article" date="2016" name="Sci. Rep.">
        <title>The Dendrobium catenatum Lindl. genome sequence provides insights into polysaccharide synthase, floral development and adaptive evolution.</title>
        <authorList>
            <person name="Zhang G.Q."/>
            <person name="Xu Q."/>
            <person name="Bian C."/>
            <person name="Tsai W.C."/>
            <person name="Yeh C.M."/>
            <person name="Liu K.W."/>
            <person name="Yoshida K."/>
            <person name="Zhang L.S."/>
            <person name="Chang S.B."/>
            <person name="Chen F."/>
            <person name="Shi Y."/>
            <person name="Su Y.Y."/>
            <person name="Zhang Y.Q."/>
            <person name="Chen L.J."/>
            <person name="Yin Y."/>
            <person name="Lin M."/>
            <person name="Huang H."/>
            <person name="Deng H."/>
            <person name="Wang Z.W."/>
            <person name="Zhu S.L."/>
            <person name="Zhao X."/>
            <person name="Deng C."/>
            <person name="Niu S.C."/>
            <person name="Huang J."/>
            <person name="Wang M."/>
            <person name="Liu G.H."/>
            <person name="Yang H.J."/>
            <person name="Xiao X.J."/>
            <person name="Hsiao Y.Y."/>
            <person name="Wu W.L."/>
            <person name="Chen Y.Y."/>
            <person name="Mitsuda N."/>
            <person name="Ohme-Takagi M."/>
            <person name="Luo Y.B."/>
            <person name="Van de Peer Y."/>
            <person name="Liu Z.J."/>
        </authorList>
    </citation>
    <scope>NUCLEOTIDE SEQUENCE [LARGE SCALE GENOMIC DNA]</scope>
    <source>
        <tissue evidence="1">The whole plant</tissue>
    </source>
</reference>
<evidence type="ECO:0000313" key="2">
    <source>
        <dbReference type="Proteomes" id="UP000233837"/>
    </source>
</evidence>
<reference evidence="1 2" key="2">
    <citation type="journal article" date="2017" name="Nature">
        <title>The Apostasia genome and the evolution of orchids.</title>
        <authorList>
            <person name="Zhang G.Q."/>
            <person name="Liu K.W."/>
            <person name="Li Z."/>
            <person name="Lohaus R."/>
            <person name="Hsiao Y.Y."/>
            <person name="Niu S.C."/>
            <person name="Wang J.Y."/>
            <person name="Lin Y.C."/>
            <person name="Xu Q."/>
            <person name="Chen L.J."/>
            <person name="Yoshida K."/>
            <person name="Fujiwara S."/>
            <person name="Wang Z.W."/>
            <person name="Zhang Y.Q."/>
            <person name="Mitsuda N."/>
            <person name="Wang M."/>
            <person name="Liu G.H."/>
            <person name="Pecoraro L."/>
            <person name="Huang H.X."/>
            <person name="Xiao X.J."/>
            <person name="Lin M."/>
            <person name="Wu X.Y."/>
            <person name="Wu W.L."/>
            <person name="Chen Y.Y."/>
            <person name="Chang S.B."/>
            <person name="Sakamoto S."/>
            <person name="Ohme-Takagi M."/>
            <person name="Yagi M."/>
            <person name="Zeng S.J."/>
            <person name="Shen C.Y."/>
            <person name="Yeh C.M."/>
            <person name="Luo Y.B."/>
            <person name="Tsai W.C."/>
            <person name="Van de Peer Y."/>
            <person name="Liu Z.J."/>
        </authorList>
    </citation>
    <scope>NUCLEOTIDE SEQUENCE [LARGE SCALE GENOMIC DNA]</scope>
    <source>
        <tissue evidence="1">The whole plant</tissue>
    </source>
</reference>
<evidence type="ECO:0000313" key="1">
    <source>
        <dbReference type="EMBL" id="PKU75081.1"/>
    </source>
</evidence>
<proteinExistence type="predicted"/>
<organism evidence="1 2">
    <name type="scientific">Dendrobium catenatum</name>
    <dbReference type="NCBI Taxonomy" id="906689"/>
    <lineage>
        <taxon>Eukaryota</taxon>
        <taxon>Viridiplantae</taxon>
        <taxon>Streptophyta</taxon>
        <taxon>Embryophyta</taxon>
        <taxon>Tracheophyta</taxon>
        <taxon>Spermatophyta</taxon>
        <taxon>Magnoliopsida</taxon>
        <taxon>Liliopsida</taxon>
        <taxon>Asparagales</taxon>
        <taxon>Orchidaceae</taxon>
        <taxon>Epidendroideae</taxon>
        <taxon>Malaxideae</taxon>
        <taxon>Dendrobiinae</taxon>
        <taxon>Dendrobium</taxon>
    </lineage>
</organism>
<name>A0A2I0WHG3_9ASPA</name>
<dbReference type="AlphaFoldDB" id="A0A2I0WHG3"/>
<accession>A0A2I0WHG3</accession>
<protein>
    <submittedName>
        <fullName evidence="1">Uncharacterized protein</fullName>
    </submittedName>
</protein>